<evidence type="ECO:0000256" key="1">
    <source>
        <dbReference type="SAM" id="MobiDB-lite"/>
    </source>
</evidence>
<accession>W3WVN3</accession>
<evidence type="ECO:0000313" key="2">
    <source>
        <dbReference type="EMBL" id="ETS77910.1"/>
    </source>
</evidence>
<dbReference type="EMBL" id="KI912115">
    <property type="protein sequence ID" value="ETS77910.1"/>
    <property type="molecule type" value="Genomic_DNA"/>
</dbReference>
<dbReference type="HOGENOM" id="CLU_505375_0_0_1"/>
<gene>
    <name evidence="2" type="ORF">PFICI_09972</name>
</gene>
<evidence type="ECO:0000313" key="3">
    <source>
        <dbReference type="Proteomes" id="UP000030651"/>
    </source>
</evidence>
<sequence length="539" mass="60375">MESDNDLRNHPDAFLANHQLQNVWPGCSDQTNDWPALNCLLVLLRHLAKFVPENYRSNDLARRNEELNPILKLAWQKVTNPPKASELQLRSKIAEIFGKSQGHTPRFQELLESDLMMDTLFSDPNFGLYHPKTWTCSPNAGSRQWTVDHILSALDVAKKSIIRWNGQEPLADRIMGLFPIFDHSDDARSHGERVIRHMCAKPNFLFVHYTNDGTEWHNFSSLERLSFDVSEWSVNPVDHRFRLGRTNVQYALVGVVYMHPTASMDSVRLYRLDGSHVQHPESAVMANITHDEWELEGPGTFVLIYKKISVPAHGGEEITPARETNHEMNGLTNTSDVNLRIPTSGFNAASSPAAASMSSIERGASLAEESTPRPLQRQSQGQSLLKRESVESLDIVGGFRPKKPKIEPGLLLPLGPSTPQNAQFSPKDPSSSNNRPLHAVAQSDSDLEMPIFDALGRPMSSRAPTTGRYFLPAEHLNSHLEMPIFDALGRPMSNRTPTTSHPTRQELDPERGRGQRSRSGRGAGRGSRNSSVGRRGRFF</sequence>
<dbReference type="KEGG" id="pfy:PFICI_09972"/>
<feature type="region of interest" description="Disordered" evidence="1">
    <location>
        <begin position="348"/>
        <end position="445"/>
    </location>
</feature>
<feature type="compositionally biased region" description="Basic and acidic residues" evidence="1">
    <location>
        <begin position="503"/>
        <end position="513"/>
    </location>
</feature>
<name>W3WVN3_PESFW</name>
<protein>
    <submittedName>
        <fullName evidence="2">Uncharacterized protein</fullName>
    </submittedName>
</protein>
<dbReference type="Proteomes" id="UP000030651">
    <property type="component" value="Unassembled WGS sequence"/>
</dbReference>
<dbReference type="OrthoDB" id="4773508at2759"/>
<dbReference type="InParanoid" id="W3WVN3"/>
<dbReference type="eggNOG" id="ENOG502RNAU">
    <property type="taxonomic scope" value="Eukaryota"/>
</dbReference>
<keyword evidence="3" id="KW-1185">Reference proteome</keyword>
<feature type="compositionally biased region" description="Low complexity" evidence="1">
    <location>
        <begin position="348"/>
        <end position="359"/>
    </location>
</feature>
<feature type="compositionally biased region" description="Polar residues" evidence="1">
    <location>
        <begin position="493"/>
        <end position="502"/>
    </location>
</feature>
<proteinExistence type="predicted"/>
<dbReference type="RefSeq" id="XP_007836744.1">
    <property type="nucleotide sequence ID" value="XM_007838553.1"/>
</dbReference>
<feature type="compositionally biased region" description="Polar residues" evidence="1">
    <location>
        <begin position="417"/>
        <end position="435"/>
    </location>
</feature>
<feature type="region of interest" description="Disordered" evidence="1">
    <location>
        <begin position="488"/>
        <end position="539"/>
    </location>
</feature>
<dbReference type="GeneID" id="19274985"/>
<organism evidence="2 3">
    <name type="scientific">Pestalotiopsis fici (strain W106-1 / CGMCC3.15140)</name>
    <dbReference type="NCBI Taxonomy" id="1229662"/>
    <lineage>
        <taxon>Eukaryota</taxon>
        <taxon>Fungi</taxon>
        <taxon>Dikarya</taxon>
        <taxon>Ascomycota</taxon>
        <taxon>Pezizomycotina</taxon>
        <taxon>Sordariomycetes</taxon>
        <taxon>Xylariomycetidae</taxon>
        <taxon>Amphisphaeriales</taxon>
        <taxon>Sporocadaceae</taxon>
        <taxon>Pestalotiopsis</taxon>
    </lineage>
</organism>
<reference evidence="3" key="1">
    <citation type="journal article" date="2015" name="BMC Genomics">
        <title>Genomic and transcriptomic analysis of the endophytic fungus Pestalotiopsis fici reveals its lifestyle and high potential for synthesis of natural products.</title>
        <authorList>
            <person name="Wang X."/>
            <person name="Zhang X."/>
            <person name="Liu L."/>
            <person name="Xiang M."/>
            <person name="Wang W."/>
            <person name="Sun X."/>
            <person name="Che Y."/>
            <person name="Guo L."/>
            <person name="Liu G."/>
            <person name="Guo L."/>
            <person name="Wang C."/>
            <person name="Yin W.B."/>
            <person name="Stadler M."/>
            <person name="Zhang X."/>
            <person name="Liu X."/>
        </authorList>
    </citation>
    <scope>NUCLEOTIDE SEQUENCE [LARGE SCALE GENOMIC DNA]</scope>
    <source>
        <strain evidence="3">W106-1 / CGMCC3.15140</strain>
    </source>
</reference>
<dbReference type="AlphaFoldDB" id="W3WVN3"/>